<proteinExistence type="predicted"/>
<organism evidence="7 8">
    <name type="scientific">Posidoniimonas polymericola</name>
    <dbReference type="NCBI Taxonomy" id="2528002"/>
    <lineage>
        <taxon>Bacteria</taxon>
        <taxon>Pseudomonadati</taxon>
        <taxon>Planctomycetota</taxon>
        <taxon>Planctomycetia</taxon>
        <taxon>Pirellulales</taxon>
        <taxon>Lacipirellulaceae</taxon>
        <taxon>Posidoniimonas</taxon>
    </lineage>
</organism>
<dbReference type="AlphaFoldDB" id="A0A5C5YLW5"/>
<dbReference type="InterPro" id="IPR050833">
    <property type="entry name" value="Poly_Biosynth_Transport"/>
</dbReference>
<name>A0A5C5YLW5_9BACT</name>
<feature type="transmembrane region" description="Helical" evidence="6">
    <location>
        <begin position="170"/>
        <end position="190"/>
    </location>
</feature>
<dbReference type="Pfam" id="PF01943">
    <property type="entry name" value="Polysacc_synt"/>
    <property type="match status" value="1"/>
</dbReference>
<dbReference type="EMBL" id="SJPO01000006">
    <property type="protein sequence ID" value="TWT75914.1"/>
    <property type="molecule type" value="Genomic_DNA"/>
</dbReference>
<keyword evidence="2" id="KW-1003">Cell membrane</keyword>
<dbReference type="Proteomes" id="UP000318478">
    <property type="component" value="Unassembled WGS sequence"/>
</dbReference>
<reference evidence="7 8" key="1">
    <citation type="submission" date="2019-02" db="EMBL/GenBank/DDBJ databases">
        <title>Deep-cultivation of Planctomycetes and their phenomic and genomic characterization uncovers novel biology.</title>
        <authorList>
            <person name="Wiegand S."/>
            <person name="Jogler M."/>
            <person name="Boedeker C."/>
            <person name="Pinto D."/>
            <person name="Vollmers J."/>
            <person name="Rivas-Marin E."/>
            <person name="Kohn T."/>
            <person name="Peeters S.H."/>
            <person name="Heuer A."/>
            <person name="Rast P."/>
            <person name="Oberbeckmann S."/>
            <person name="Bunk B."/>
            <person name="Jeske O."/>
            <person name="Meyerdierks A."/>
            <person name="Storesund J.E."/>
            <person name="Kallscheuer N."/>
            <person name="Luecker S."/>
            <person name="Lage O.M."/>
            <person name="Pohl T."/>
            <person name="Merkel B.J."/>
            <person name="Hornburger P."/>
            <person name="Mueller R.-W."/>
            <person name="Bruemmer F."/>
            <person name="Labrenz M."/>
            <person name="Spormann A.M."/>
            <person name="Op Den Camp H."/>
            <person name="Overmann J."/>
            <person name="Amann R."/>
            <person name="Jetten M.S.M."/>
            <person name="Mascher T."/>
            <person name="Medema M.H."/>
            <person name="Devos D.P."/>
            <person name="Kaster A.-K."/>
            <person name="Ovreas L."/>
            <person name="Rohde M."/>
            <person name="Galperin M.Y."/>
            <person name="Jogler C."/>
        </authorList>
    </citation>
    <scope>NUCLEOTIDE SEQUENCE [LARGE SCALE GENOMIC DNA]</scope>
    <source>
        <strain evidence="7 8">Pla123a</strain>
    </source>
</reference>
<accession>A0A5C5YLW5</accession>
<evidence type="ECO:0000256" key="4">
    <source>
        <dbReference type="ARBA" id="ARBA00022989"/>
    </source>
</evidence>
<feature type="transmembrane region" description="Helical" evidence="6">
    <location>
        <begin position="297"/>
        <end position="316"/>
    </location>
</feature>
<comment type="caution">
    <text evidence="7">The sequence shown here is derived from an EMBL/GenBank/DDBJ whole genome shotgun (WGS) entry which is preliminary data.</text>
</comment>
<feature type="transmembrane region" description="Helical" evidence="6">
    <location>
        <begin position="365"/>
        <end position="383"/>
    </location>
</feature>
<evidence type="ECO:0000313" key="8">
    <source>
        <dbReference type="Proteomes" id="UP000318478"/>
    </source>
</evidence>
<evidence type="ECO:0000313" key="7">
    <source>
        <dbReference type="EMBL" id="TWT75914.1"/>
    </source>
</evidence>
<evidence type="ECO:0000256" key="3">
    <source>
        <dbReference type="ARBA" id="ARBA00022692"/>
    </source>
</evidence>
<protein>
    <submittedName>
        <fullName evidence="7">MurJ-like flippase</fullName>
    </submittedName>
</protein>
<keyword evidence="8" id="KW-1185">Reference proteome</keyword>
<keyword evidence="5 6" id="KW-0472">Membrane</keyword>
<feature type="transmembrane region" description="Helical" evidence="6">
    <location>
        <begin position="211"/>
        <end position="236"/>
    </location>
</feature>
<evidence type="ECO:0000256" key="2">
    <source>
        <dbReference type="ARBA" id="ARBA00022475"/>
    </source>
</evidence>
<feature type="transmembrane region" description="Helical" evidence="6">
    <location>
        <begin position="113"/>
        <end position="133"/>
    </location>
</feature>
<dbReference type="InterPro" id="IPR002797">
    <property type="entry name" value="Polysacc_synth"/>
</dbReference>
<feature type="transmembrane region" description="Helical" evidence="6">
    <location>
        <begin position="38"/>
        <end position="59"/>
    </location>
</feature>
<evidence type="ECO:0000256" key="5">
    <source>
        <dbReference type="ARBA" id="ARBA00023136"/>
    </source>
</evidence>
<keyword evidence="3 6" id="KW-0812">Transmembrane</keyword>
<feature type="transmembrane region" description="Helical" evidence="6">
    <location>
        <begin position="389"/>
        <end position="409"/>
    </location>
</feature>
<dbReference type="PANTHER" id="PTHR30250">
    <property type="entry name" value="PST FAMILY PREDICTED COLANIC ACID TRANSPORTER"/>
    <property type="match status" value="1"/>
</dbReference>
<feature type="transmembrane region" description="Helical" evidence="6">
    <location>
        <begin position="71"/>
        <end position="93"/>
    </location>
</feature>
<gene>
    <name evidence="7" type="ORF">Pla123a_26980</name>
</gene>
<dbReference type="PANTHER" id="PTHR30250:SF11">
    <property type="entry name" value="O-ANTIGEN TRANSPORTER-RELATED"/>
    <property type="match status" value="1"/>
</dbReference>
<feature type="transmembrane region" description="Helical" evidence="6">
    <location>
        <begin position="414"/>
        <end position="432"/>
    </location>
</feature>
<dbReference type="GO" id="GO:0005886">
    <property type="term" value="C:plasma membrane"/>
    <property type="evidence" value="ECO:0007669"/>
    <property type="project" value="UniProtKB-SubCell"/>
</dbReference>
<keyword evidence="4 6" id="KW-1133">Transmembrane helix</keyword>
<feature type="transmembrane region" description="Helical" evidence="6">
    <location>
        <begin position="336"/>
        <end position="358"/>
    </location>
</feature>
<evidence type="ECO:0000256" key="1">
    <source>
        <dbReference type="ARBA" id="ARBA00004651"/>
    </source>
</evidence>
<sequence length="489" mass="53056">MILLTVAVVQRSVGFGRGILFCRWLDAESLGHWEMAYGFLLLAAPLAVLGLPGSFGRYLTRYREEGRLWMFLRRTATWTFCLAGCAVAALLVFRQQFAQLVFGDPTSTGMMAAVAACLSTVILMHFLEAVFAGLRLFRIVSTMHFCQSMLFAAVALSLIQFRAADAVSVILAYSAGCLVTSLGVLAWASLRTEPTPDAAPQLSHRQFWPPLMRFAVWVWVTNLLSNLFAVVDRYMIVHCGGFAPDDALAQVGNYHASALVPMLLVSISNLLVGAMTPHLSHDWEAGRREQVSDQLNLTLKLGPLVMMVAGAVVLLFNPLLFELVFEGRYPNGQAVAPWTLATCVWFGMLLVAQTYVWCAEKSRRAAWPLAAGLTVNVVLNLVLLPRLGLLGAVVATAVATLIAFAIQIWVNHRVGMRVSIGLCLCGLSPLALAGGPRVAVSAIAVMTLGVVFTNLVINGQEKHLLASVARGYLARLPLHRTPPNPSVTT</sequence>
<evidence type="ECO:0000256" key="6">
    <source>
        <dbReference type="SAM" id="Phobius"/>
    </source>
</evidence>
<feature type="transmembrane region" description="Helical" evidence="6">
    <location>
        <begin position="438"/>
        <end position="457"/>
    </location>
</feature>
<comment type="subcellular location">
    <subcellularLocation>
        <location evidence="1">Cell membrane</location>
        <topology evidence="1">Multi-pass membrane protein</topology>
    </subcellularLocation>
</comment>
<feature type="transmembrane region" description="Helical" evidence="6">
    <location>
        <begin position="145"/>
        <end position="164"/>
    </location>
</feature>
<feature type="transmembrane region" description="Helical" evidence="6">
    <location>
        <begin position="256"/>
        <end position="276"/>
    </location>
</feature>